<protein>
    <submittedName>
        <fullName evidence="2">Uncharacterized protein</fullName>
    </submittedName>
</protein>
<sequence>MSKPDTGVAPGLIVMRDEVSPSMSAAASQQSSCRLNWSPSSVSQPVSLPPLSPVEESHEPRPPAAFPWLPCTLLQINSRGN</sequence>
<keyword evidence="3" id="KW-1185">Reference proteome</keyword>
<dbReference type="EMBL" id="JAPTMU010000013">
    <property type="protein sequence ID" value="KAJ4932832.1"/>
    <property type="molecule type" value="Genomic_DNA"/>
</dbReference>
<gene>
    <name evidence="2" type="ORF">JOQ06_029674</name>
</gene>
<feature type="region of interest" description="Disordered" evidence="1">
    <location>
        <begin position="23"/>
        <end position="62"/>
    </location>
</feature>
<feature type="non-terminal residue" evidence="2">
    <location>
        <position position="1"/>
    </location>
</feature>
<proteinExistence type="predicted"/>
<dbReference type="Proteomes" id="UP001219934">
    <property type="component" value="Unassembled WGS sequence"/>
</dbReference>
<accession>A0AAD6FGI5</accession>
<name>A0AAD6FGI5_9TELE</name>
<evidence type="ECO:0000313" key="2">
    <source>
        <dbReference type="EMBL" id="KAJ4932832.1"/>
    </source>
</evidence>
<evidence type="ECO:0000313" key="3">
    <source>
        <dbReference type="Proteomes" id="UP001219934"/>
    </source>
</evidence>
<evidence type="ECO:0000256" key="1">
    <source>
        <dbReference type="SAM" id="MobiDB-lite"/>
    </source>
</evidence>
<reference evidence="2" key="1">
    <citation type="submission" date="2022-11" db="EMBL/GenBank/DDBJ databases">
        <title>Chromosome-level genome of Pogonophryne albipinna.</title>
        <authorList>
            <person name="Jo E."/>
        </authorList>
    </citation>
    <scope>NUCLEOTIDE SEQUENCE</scope>
    <source>
        <strain evidence="2">SGF0006</strain>
        <tissue evidence="2">Muscle</tissue>
    </source>
</reference>
<comment type="caution">
    <text evidence="2">The sequence shown here is derived from an EMBL/GenBank/DDBJ whole genome shotgun (WGS) entry which is preliminary data.</text>
</comment>
<organism evidence="2 3">
    <name type="scientific">Pogonophryne albipinna</name>
    <dbReference type="NCBI Taxonomy" id="1090488"/>
    <lineage>
        <taxon>Eukaryota</taxon>
        <taxon>Metazoa</taxon>
        <taxon>Chordata</taxon>
        <taxon>Craniata</taxon>
        <taxon>Vertebrata</taxon>
        <taxon>Euteleostomi</taxon>
        <taxon>Actinopterygii</taxon>
        <taxon>Neopterygii</taxon>
        <taxon>Teleostei</taxon>
        <taxon>Neoteleostei</taxon>
        <taxon>Acanthomorphata</taxon>
        <taxon>Eupercaria</taxon>
        <taxon>Perciformes</taxon>
        <taxon>Notothenioidei</taxon>
        <taxon>Pogonophryne</taxon>
    </lineage>
</organism>
<dbReference type="AlphaFoldDB" id="A0AAD6FGI5"/>
<feature type="compositionally biased region" description="Low complexity" evidence="1">
    <location>
        <begin position="23"/>
        <end position="46"/>
    </location>
</feature>